<keyword evidence="1" id="KW-1133">Transmembrane helix</keyword>
<dbReference type="VEuPathDB" id="PlasmoDB:PmUG01_14063300"/>
<evidence type="ECO:0000256" key="1">
    <source>
        <dbReference type="SAM" id="Phobius"/>
    </source>
</evidence>
<evidence type="ECO:0000313" key="2">
    <source>
        <dbReference type="EMBL" id="SBS91034.1"/>
    </source>
</evidence>
<name>A0A1A8WG34_PLAMA</name>
<organism evidence="2 3">
    <name type="scientific">Plasmodium malariae</name>
    <dbReference type="NCBI Taxonomy" id="5858"/>
    <lineage>
        <taxon>Eukaryota</taxon>
        <taxon>Sar</taxon>
        <taxon>Alveolata</taxon>
        <taxon>Apicomplexa</taxon>
        <taxon>Aconoidasida</taxon>
        <taxon>Haemosporida</taxon>
        <taxon>Plasmodiidae</taxon>
        <taxon>Plasmodium</taxon>
        <taxon>Plasmodium (Plasmodium)</taxon>
    </lineage>
</organism>
<keyword evidence="1" id="KW-0472">Membrane</keyword>
<dbReference type="Proteomes" id="UP000078597">
    <property type="component" value="Unassembled WGS sequence"/>
</dbReference>
<reference evidence="3" key="1">
    <citation type="submission" date="2016-05" db="EMBL/GenBank/DDBJ databases">
        <authorList>
            <person name="Naeem Raeece"/>
        </authorList>
    </citation>
    <scope>NUCLEOTIDE SEQUENCE [LARGE SCALE GENOMIC DNA]</scope>
</reference>
<feature type="transmembrane region" description="Helical" evidence="1">
    <location>
        <begin position="824"/>
        <end position="840"/>
    </location>
</feature>
<keyword evidence="1" id="KW-0812">Transmembrane</keyword>
<dbReference type="EMBL" id="FLQW01001695">
    <property type="protein sequence ID" value="SBS91034.1"/>
    <property type="molecule type" value="Genomic_DNA"/>
</dbReference>
<sequence>MHMIELIENRKFKVIQKRVKAEKLEDFFFCFLRYNNLYKGKNRYVLEIWKSITNENKQYYRYKDFTFVNFKYVCDNLTCISKKKNKDSQYEVVTPSKVCEKWNADTKAIVHVFLVQLFHIVLYNAEISKRGYEGIAVDVDINSSEGKVEDPHGTQSANLNESVIGKKGGQNIENRENYENKQNNENYQNRENSECSSLTSEAFSTFSRLTIINENKEFEILFNIIHPYIYSTYVSNMVAHIVDSPSVNISECFLQYILYTLYNIYLQNKNVLFFYFIIYKNLKKIRNNIINTIDILIEWKIAKFIKKKYTTVITNFKCLRRFLLNISDRNTIENFVYFILTYLHNQLITICPNKLDIEFISYRKENNLFEFSFFIYLSMQDLCEKKNRSFFSNYNTQKIKSILKNEQVGIFDIYIVLYYITNCNCDNYVKLKFILLTLIKSALSPDLFMQHGEILFSKWGEAVKKKMRISKGDLSSGHTEDANLDGVNVGVTNIGGANTRRDRVVNENSGTNKEEHLPTQGEISVHVSNLLTSNDTLIEEFIKKETFYNLAYIFKHIYACCYTIINNKREYCVKFDSYEHVDVENTTYNYNYCYYSDVIMNDCNFLIAPTTDETINKNYVIVVALLIHMHIISINDIWSCHLLRLVEHSNFFQILNFLKIKKKNVLFYLTISSFLKINYQSMFKFTKLQKDISAEKECCPADFLYYVHFYKYKMKQEYFSKINLLRKNLMEYNFNENKIVHLMCLHLMDIKKYIIKLPLNVLKSVFKNIFKYLSSPIHDVKKSISEYFRNMCLRIAFYTFELIFIISSYIYYSGQVQNKQEYNKKFYIFSFFFNLIDVYIKFVEKYNKKNNTFVFSFLNYQFVQAFFLFFDYTYCVTVLSTHLNDNAGKEAQIGEGYCHCFYHSRCFECEKRVKCTNDITLLSNEKKKRKDQIFFLKKFTDIRFIQNESHSELPANSLTLIEDLNYHMYSYNKIMETHRNNKNAKEKKISDLFRKYGTFNEYYSNNIISIILKFINNNKVEINCYFYTLLLYAVAKLHLSQSYRYREINYLTFLHLLPWKNCLDFCIKNSQLSCFFFQKFYECVHNLLPEIVIEHFHDDIHFTHISGKTENLMRYFIMERKEGENFQGGIYPYDRKNNFNGECNSKGKEGTIGGHSNSYIILEKEQQHDSELDFSNFECTNLYEQIIRGKEVIKVLFFSENYKYTNVYYLNKIFKSNLLKNCILITTFVNVYFLKRQEQQLSNNNFIDIIQSLFDEHVTSYYISIFQNPLNFFLKCSTKFCKLLVEYDYMDNVIFFIFTKLYNYLSLMPPKISMDDFLPINVEDITSLQETAIAQFVLNLRKGNIKEQGEKEKEEVLRNDKTYNAYNTYKPYIPYNTEQCDGVTDMTVEGNKNSNSNSNCSEMGKKENKIFDDVVFFLKKMHILVRTFNPNCLNSLCESGFNVKSAFYLSFYLTPTIFTNIFFYLNNNIMAIVNENFNVEDNLKYYEHIHVNKRTDEHALDPYNIIDKTLFYLQIVVFYLIVNANNKLMDISNYTQNVCTYFTNCLQIHIKPHIDKFIISVLPIMLQYFYFFPLFIPSALSYLTQIPNYDNEFSEEIARFEKKIRRILEVSYKFGSERKASS</sequence>
<gene>
    <name evidence="2" type="ORF">PMALA_031670</name>
</gene>
<feature type="transmembrane region" description="Helical" evidence="1">
    <location>
        <begin position="1446"/>
        <end position="1465"/>
    </location>
</feature>
<proteinExistence type="predicted"/>
<protein>
    <submittedName>
        <fullName evidence="2">Uncharacterized protein</fullName>
    </submittedName>
</protein>
<feature type="transmembrane region" description="Helical" evidence="1">
    <location>
        <begin position="1557"/>
        <end position="1576"/>
    </location>
</feature>
<accession>A0A1A8WG34</accession>
<feature type="transmembrane region" description="Helical" evidence="1">
    <location>
        <begin position="791"/>
        <end position="812"/>
    </location>
</feature>
<evidence type="ECO:0000313" key="3">
    <source>
        <dbReference type="Proteomes" id="UP000078597"/>
    </source>
</evidence>